<dbReference type="Proteomes" id="UP000827872">
    <property type="component" value="Linkage Group LG17"/>
</dbReference>
<evidence type="ECO:0000313" key="1">
    <source>
        <dbReference type="EMBL" id="KAH7987635.1"/>
    </source>
</evidence>
<evidence type="ECO:0000313" key="2">
    <source>
        <dbReference type="Proteomes" id="UP000827872"/>
    </source>
</evidence>
<sequence>MSDPKAGRGPAMPKMIHNIWFRGHQEGAGNQTPGGNKYKYNLCIAPSNVQDTLWTLPFYNPILSYKASRLLLSMPNQLGIDQPHNYGTDSLHRCAWLPSSQDITAGVRFELENSCFVDQTLADLSGPSWADLIRP</sequence>
<reference evidence="1" key="1">
    <citation type="submission" date="2021-08" db="EMBL/GenBank/DDBJ databases">
        <title>The first chromosome-level gecko genome reveals the dynamic sex chromosomes of Neotropical dwarf geckos (Sphaerodactylidae: Sphaerodactylus).</title>
        <authorList>
            <person name="Pinto B.J."/>
            <person name="Keating S.E."/>
            <person name="Gamble T."/>
        </authorList>
    </citation>
    <scope>NUCLEOTIDE SEQUENCE</scope>
    <source>
        <strain evidence="1">TG3544</strain>
    </source>
</reference>
<name>A0ACB8E627_9SAUR</name>
<accession>A0ACB8E627</accession>
<comment type="caution">
    <text evidence="1">The sequence shown here is derived from an EMBL/GenBank/DDBJ whole genome shotgun (WGS) entry which is preliminary data.</text>
</comment>
<protein>
    <submittedName>
        <fullName evidence="1">Uncharacterized protein</fullName>
    </submittedName>
</protein>
<gene>
    <name evidence="1" type="ORF">K3G42_008557</name>
</gene>
<proteinExistence type="predicted"/>
<dbReference type="EMBL" id="CM037630">
    <property type="protein sequence ID" value="KAH7987635.1"/>
    <property type="molecule type" value="Genomic_DNA"/>
</dbReference>
<keyword evidence="2" id="KW-1185">Reference proteome</keyword>
<organism evidence="1 2">
    <name type="scientific">Sphaerodactylus townsendi</name>
    <dbReference type="NCBI Taxonomy" id="933632"/>
    <lineage>
        <taxon>Eukaryota</taxon>
        <taxon>Metazoa</taxon>
        <taxon>Chordata</taxon>
        <taxon>Craniata</taxon>
        <taxon>Vertebrata</taxon>
        <taxon>Euteleostomi</taxon>
        <taxon>Lepidosauria</taxon>
        <taxon>Squamata</taxon>
        <taxon>Bifurcata</taxon>
        <taxon>Gekkota</taxon>
        <taxon>Sphaerodactylidae</taxon>
        <taxon>Sphaerodactylus</taxon>
    </lineage>
</organism>